<evidence type="ECO:0000259" key="3">
    <source>
        <dbReference type="Pfam" id="PF01431"/>
    </source>
</evidence>
<feature type="transmembrane region" description="Helical" evidence="2">
    <location>
        <begin position="51"/>
        <end position="71"/>
    </location>
</feature>
<gene>
    <name evidence="4" type="ORF">IZO911_LOCUS11589</name>
</gene>
<dbReference type="InterPro" id="IPR024079">
    <property type="entry name" value="MetalloPept_cat_dom_sf"/>
</dbReference>
<dbReference type="Gene3D" id="1.10.1380.10">
    <property type="entry name" value="Neutral endopeptidase , domain2"/>
    <property type="match status" value="1"/>
</dbReference>
<comment type="caution">
    <text evidence="4">The sequence shown here is derived from an EMBL/GenBank/DDBJ whole genome shotgun (WGS) entry which is preliminary data.</text>
</comment>
<dbReference type="CDD" id="cd08662">
    <property type="entry name" value="M13"/>
    <property type="match status" value="1"/>
</dbReference>
<dbReference type="Pfam" id="PF01431">
    <property type="entry name" value="Peptidase_M13"/>
    <property type="match status" value="1"/>
</dbReference>
<organism evidence="4 5">
    <name type="scientific">Adineta steineri</name>
    <dbReference type="NCBI Taxonomy" id="433720"/>
    <lineage>
        <taxon>Eukaryota</taxon>
        <taxon>Metazoa</taxon>
        <taxon>Spiralia</taxon>
        <taxon>Gnathifera</taxon>
        <taxon>Rotifera</taxon>
        <taxon>Eurotatoria</taxon>
        <taxon>Bdelloidea</taxon>
        <taxon>Adinetida</taxon>
        <taxon>Adinetidae</taxon>
        <taxon>Adineta</taxon>
    </lineage>
</organism>
<dbReference type="Proteomes" id="UP000663860">
    <property type="component" value="Unassembled WGS sequence"/>
</dbReference>
<dbReference type="PANTHER" id="PTHR11733">
    <property type="entry name" value="ZINC METALLOPROTEASE FAMILY M13 NEPRILYSIN-RELATED"/>
    <property type="match status" value="1"/>
</dbReference>
<dbReference type="PRINTS" id="PR00786">
    <property type="entry name" value="NEPRILYSIN"/>
</dbReference>
<dbReference type="SUPFAM" id="SSF55486">
    <property type="entry name" value="Metalloproteases ('zincins'), catalytic domain"/>
    <property type="match status" value="1"/>
</dbReference>
<dbReference type="GO" id="GO:0005886">
    <property type="term" value="C:plasma membrane"/>
    <property type="evidence" value="ECO:0007669"/>
    <property type="project" value="TreeGrafter"/>
</dbReference>
<dbReference type="PANTHER" id="PTHR11733:SF167">
    <property type="entry name" value="FI17812P1-RELATED"/>
    <property type="match status" value="1"/>
</dbReference>
<proteinExistence type="inferred from homology"/>
<dbReference type="PROSITE" id="PS51885">
    <property type="entry name" value="NEPRILYSIN"/>
    <property type="match status" value="1"/>
</dbReference>
<keyword evidence="2" id="KW-0812">Transmembrane</keyword>
<comment type="similarity">
    <text evidence="1">Belongs to the peptidase M13 family.</text>
</comment>
<accession>A0A813YSL2</accession>
<feature type="domain" description="Peptidase M13 C-terminal" evidence="3">
    <location>
        <begin position="232"/>
        <end position="432"/>
    </location>
</feature>
<protein>
    <recommendedName>
        <fullName evidence="3">Peptidase M13 C-terminal domain-containing protein</fullName>
    </recommendedName>
</protein>
<dbReference type="InterPro" id="IPR018497">
    <property type="entry name" value="Peptidase_M13_C"/>
</dbReference>
<keyword evidence="2" id="KW-1133">Transmembrane helix</keyword>
<sequence length="434" mass="49643">MSNRSGGSSKNFFIATRSALIRNARELNLFSNNPFWSSTLNSSEQILSTRLFLLFLFISLSTIIIYASLIVQIHTDTLKQFTLSDFESLQSRYPTTTNVPCTQVSNPYHKFIKLTPIFHKVCSSPFIKNQWISSLFLSNATSHHILDFRTFTFAQFQALALLCHTANQSIYDGYRAFNSTNLYNFNTSFMSNVLSLLQLHSKQDLRILRDPVDSKDWIGILPTVINAANGRSLNEIVFPAAFLHTPMFDKDAPRYLNYGGVGFVVGHEITHGFDSKGLEHDMNGNKIPWWTNATIAAFDERKKCIIEQYNNYTLNQINLRLNGERTQNENIADNAGLKQAFFAYQQWTKTHKKLEKKLPGLTKYSTEQMFFLNFGHTLCEKMTKQSAYSYIMTDVHSPSQFRVFGPTSNFVEFDRVFGCKPGQGNSRVDKCSVW</sequence>
<dbReference type="InterPro" id="IPR000718">
    <property type="entry name" value="Peptidase_M13"/>
</dbReference>
<dbReference type="EMBL" id="CAJNOE010000087">
    <property type="protein sequence ID" value="CAF0888552.1"/>
    <property type="molecule type" value="Genomic_DNA"/>
</dbReference>
<reference evidence="4" key="1">
    <citation type="submission" date="2021-02" db="EMBL/GenBank/DDBJ databases">
        <authorList>
            <person name="Nowell W R."/>
        </authorList>
    </citation>
    <scope>NUCLEOTIDE SEQUENCE</scope>
</reference>
<evidence type="ECO:0000313" key="4">
    <source>
        <dbReference type="EMBL" id="CAF0888552.1"/>
    </source>
</evidence>
<dbReference type="Gene3D" id="3.40.390.10">
    <property type="entry name" value="Collagenase (Catalytic Domain)"/>
    <property type="match status" value="1"/>
</dbReference>
<evidence type="ECO:0000313" key="5">
    <source>
        <dbReference type="Proteomes" id="UP000663860"/>
    </source>
</evidence>
<evidence type="ECO:0000256" key="1">
    <source>
        <dbReference type="ARBA" id="ARBA00007357"/>
    </source>
</evidence>
<dbReference type="GO" id="GO:0004222">
    <property type="term" value="F:metalloendopeptidase activity"/>
    <property type="evidence" value="ECO:0007669"/>
    <property type="project" value="InterPro"/>
</dbReference>
<dbReference type="InterPro" id="IPR042089">
    <property type="entry name" value="Peptidase_M13_dom_2"/>
</dbReference>
<dbReference type="GO" id="GO:0016485">
    <property type="term" value="P:protein processing"/>
    <property type="evidence" value="ECO:0007669"/>
    <property type="project" value="TreeGrafter"/>
</dbReference>
<name>A0A813YSL2_9BILA</name>
<dbReference type="AlphaFoldDB" id="A0A813YSL2"/>
<evidence type="ECO:0000256" key="2">
    <source>
        <dbReference type="SAM" id="Phobius"/>
    </source>
</evidence>
<keyword evidence="2" id="KW-0472">Membrane</keyword>